<reference evidence="2" key="1">
    <citation type="submission" date="2020-05" db="EMBL/GenBank/DDBJ databases">
        <authorList>
            <person name="Chiriac C."/>
            <person name="Salcher M."/>
            <person name="Ghai R."/>
            <person name="Kavagutti S V."/>
        </authorList>
    </citation>
    <scope>NUCLEOTIDE SEQUENCE</scope>
</reference>
<evidence type="ECO:0000256" key="1">
    <source>
        <dbReference type="SAM" id="Phobius"/>
    </source>
</evidence>
<name>A0A6J6L164_9ZZZZ</name>
<keyword evidence="1" id="KW-0812">Transmembrane</keyword>
<protein>
    <submittedName>
        <fullName evidence="2">Unannotated protein</fullName>
    </submittedName>
</protein>
<organism evidence="2">
    <name type="scientific">freshwater metagenome</name>
    <dbReference type="NCBI Taxonomy" id="449393"/>
    <lineage>
        <taxon>unclassified sequences</taxon>
        <taxon>metagenomes</taxon>
        <taxon>ecological metagenomes</taxon>
    </lineage>
</organism>
<accession>A0A6J6L164</accession>
<evidence type="ECO:0000313" key="2">
    <source>
        <dbReference type="EMBL" id="CAB4654463.1"/>
    </source>
</evidence>
<feature type="transmembrane region" description="Helical" evidence="1">
    <location>
        <begin position="251"/>
        <end position="270"/>
    </location>
</feature>
<keyword evidence="1" id="KW-1133">Transmembrane helix</keyword>
<feature type="transmembrane region" description="Helical" evidence="1">
    <location>
        <begin position="174"/>
        <end position="194"/>
    </location>
</feature>
<feature type="transmembrane region" description="Helical" evidence="1">
    <location>
        <begin position="206"/>
        <end position="231"/>
    </location>
</feature>
<gene>
    <name evidence="2" type="ORF">UFOPK2214_00819</name>
</gene>
<dbReference type="AlphaFoldDB" id="A0A6J6L164"/>
<sequence length="279" mass="30140">MKMRILRGGLAIVTTVLVMLSLIVNWAYTEVFTTSRFVKTASVAAQQPKVQSEIATAMITPIAEERNLPVVFQLILQSAAERIVASPAFQTFWSDAVRTIHQPLVQELKSDGSTAATSHRVDLRPMISQLISDIRKENPRLGSLIADDFPQAEFELLNAEDLESARSTVSTITLIRTLLPIATLVFLVLSYFIAPRGMRRVLRPALPLAVGSGLAVFVSLLVAPIASGLASDSNTEISQAIASSVATSLRTQSFIAMVIGLSVIGGATLLQRRQQSTTP</sequence>
<proteinExistence type="predicted"/>
<keyword evidence="1" id="KW-0472">Membrane</keyword>
<dbReference type="EMBL" id="CAEZWJ010000020">
    <property type="protein sequence ID" value="CAB4654463.1"/>
    <property type="molecule type" value="Genomic_DNA"/>
</dbReference>